<evidence type="ECO:0000256" key="1">
    <source>
        <dbReference type="SAM" id="MobiDB-lite"/>
    </source>
</evidence>
<evidence type="ECO:0000313" key="3">
    <source>
        <dbReference type="Proteomes" id="UP000184501"/>
    </source>
</evidence>
<dbReference type="AlphaFoldDB" id="A0A1M5NP31"/>
<keyword evidence="3" id="KW-1185">Reference proteome</keyword>
<evidence type="ECO:0000313" key="2">
    <source>
        <dbReference type="EMBL" id="SHG91334.1"/>
    </source>
</evidence>
<gene>
    <name evidence="2" type="ORF">SAMN05444320_11662</name>
</gene>
<dbReference type="Proteomes" id="UP000184501">
    <property type="component" value="Unassembled WGS sequence"/>
</dbReference>
<feature type="region of interest" description="Disordered" evidence="1">
    <location>
        <begin position="1"/>
        <end position="61"/>
    </location>
</feature>
<reference evidence="2 3" key="1">
    <citation type="submission" date="2016-11" db="EMBL/GenBank/DDBJ databases">
        <authorList>
            <person name="Jaros S."/>
            <person name="Januszkiewicz K."/>
            <person name="Wedrychowicz H."/>
        </authorList>
    </citation>
    <scope>NUCLEOTIDE SEQUENCE [LARGE SCALE GENOMIC DNA]</scope>
    <source>
        <strain evidence="2 3">DSM 44523</strain>
    </source>
</reference>
<sequence length="61" mass="6641">MTSEPEGAPSEDERTPMEKLKEKAKKLVDPGAPTPGRDNAQTFAPEPPPDERPDAERGGQR</sequence>
<feature type="compositionally biased region" description="Basic and acidic residues" evidence="1">
    <location>
        <begin position="11"/>
        <end position="28"/>
    </location>
</feature>
<organism evidence="2 3">
    <name type="scientific">Streptoalloteichus hindustanus</name>
    <dbReference type="NCBI Taxonomy" id="2017"/>
    <lineage>
        <taxon>Bacteria</taxon>
        <taxon>Bacillati</taxon>
        <taxon>Actinomycetota</taxon>
        <taxon>Actinomycetes</taxon>
        <taxon>Pseudonocardiales</taxon>
        <taxon>Pseudonocardiaceae</taxon>
        <taxon>Streptoalloteichus</taxon>
    </lineage>
</organism>
<accession>A0A1M5NP31</accession>
<protein>
    <submittedName>
        <fullName evidence="2">Uncharacterized protein</fullName>
    </submittedName>
</protein>
<proteinExistence type="predicted"/>
<dbReference type="RefSeq" id="WP_073489699.1">
    <property type="nucleotide sequence ID" value="NZ_FQVN01000016.1"/>
</dbReference>
<dbReference type="EMBL" id="FQVN01000016">
    <property type="protein sequence ID" value="SHG91334.1"/>
    <property type="molecule type" value="Genomic_DNA"/>
</dbReference>
<name>A0A1M5NP31_STRHI</name>
<feature type="compositionally biased region" description="Basic and acidic residues" evidence="1">
    <location>
        <begin position="49"/>
        <end position="61"/>
    </location>
</feature>